<comment type="function">
    <text evidence="8">Plays an important role in the de novo pathway of purine nucleotide biosynthesis. Catalyzes the first committed step in the biosynthesis of AMP from IMP.</text>
</comment>
<dbReference type="PANTHER" id="PTHR11846">
    <property type="entry name" value="ADENYLOSUCCINATE SYNTHETASE"/>
    <property type="match status" value="1"/>
</dbReference>
<feature type="binding site" evidence="8">
    <location>
        <begin position="330"/>
        <end position="336"/>
    </location>
    <ligand>
        <name>substrate</name>
    </ligand>
</feature>
<dbReference type="Proteomes" id="UP000239485">
    <property type="component" value="Unassembled WGS sequence"/>
</dbReference>
<evidence type="ECO:0000256" key="9">
    <source>
        <dbReference type="PROSITE-ProRule" id="PRU10134"/>
    </source>
</evidence>
<proteinExistence type="inferred from homology"/>
<dbReference type="GO" id="GO:0046040">
    <property type="term" value="P:IMP metabolic process"/>
    <property type="evidence" value="ECO:0007669"/>
    <property type="project" value="TreeGrafter"/>
</dbReference>
<comment type="cofactor">
    <cofactor evidence="8">
        <name>Mg(2+)</name>
        <dbReference type="ChEBI" id="CHEBI:18420"/>
    </cofactor>
    <text evidence="8">Binds 1 Mg(2+) ion per subunit.</text>
</comment>
<dbReference type="GO" id="GO:0005525">
    <property type="term" value="F:GTP binding"/>
    <property type="evidence" value="ECO:0007669"/>
    <property type="project" value="UniProtKB-UniRule"/>
</dbReference>
<dbReference type="FunFam" id="3.90.170.10:FF:000001">
    <property type="entry name" value="Adenylosuccinate synthetase"/>
    <property type="match status" value="1"/>
</dbReference>
<dbReference type="UniPathway" id="UPA00075">
    <property type="reaction ID" value="UER00335"/>
</dbReference>
<dbReference type="InterPro" id="IPR001114">
    <property type="entry name" value="Adenylosuccinate_synthetase"/>
</dbReference>
<dbReference type="FunFam" id="1.10.300.10:FF:000001">
    <property type="entry name" value="Adenylosuccinate synthetase"/>
    <property type="match status" value="1"/>
</dbReference>
<keyword evidence="4 8" id="KW-0547">Nucleotide-binding</keyword>
<dbReference type="InterPro" id="IPR042110">
    <property type="entry name" value="Adenylosuccinate_synth_dom2"/>
</dbReference>
<dbReference type="EMBL" id="PTJD01000002">
    <property type="protein sequence ID" value="PPK97921.1"/>
    <property type="molecule type" value="Genomic_DNA"/>
</dbReference>
<dbReference type="PANTHER" id="PTHR11846:SF0">
    <property type="entry name" value="ADENYLOSUCCINATE SYNTHETASE"/>
    <property type="match status" value="1"/>
</dbReference>
<evidence type="ECO:0000256" key="8">
    <source>
        <dbReference type="HAMAP-Rule" id="MF_00011"/>
    </source>
</evidence>
<dbReference type="PROSITE" id="PS00513">
    <property type="entry name" value="ADENYLOSUCCIN_SYN_2"/>
    <property type="match status" value="1"/>
</dbReference>
<keyword evidence="2 8" id="KW-0436">Ligase</keyword>
<evidence type="ECO:0000256" key="4">
    <source>
        <dbReference type="ARBA" id="ARBA00022741"/>
    </source>
</evidence>
<comment type="caution">
    <text evidence="12">The sequence shown here is derived from an EMBL/GenBank/DDBJ whole genome shotgun (WGS) entry which is preliminary data.</text>
</comment>
<keyword evidence="3 8" id="KW-0479">Metal-binding</keyword>
<gene>
    <name evidence="8" type="primary">purA</name>
    <name evidence="12" type="ORF">CLV92_10271</name>
</gene>
<accession>A0A2S6IUH9</accession>
<dbReference type="CDD" id="cd03108">
    <property type="entry name" value="AdSS"/>
    <property type="match status" value="1"/>
</dbReference>
<feature type="active site" description="Proton donor" evidence="8">
    <location>
        <position position="73"/>
    </location>
</feature>
<feature type="binding site" description="in other chain" evidence="8">
    <location>
        <begin position="45"/>
        <end position="48"/>
    </location>
    <ligand>
        <name>IMP</name>
        <dbReference type="ChEBI" id="CHEBI:58053"/>
        <note>ligand shared between dimeric partners</note>
    </ligand>
</feature>
<dbReference type="InterPro" id="IPR027417">
    <property type="entry name" value="P-loop_NTPase"/>
</dbReference>
<dbReference type="GO" id="GO:0000287">
    <property type="term" value="F:magnesium ion binding"/>
    <property type="evidence" value="ECO:0007669"/>
    <property type="project" value="UniProtKB-UniRule"/>
</dbReference>
<comment type="similarity">
    <text evidence="8 10">Belongs to the adenylosuccinate synthetase family.</text>
</comment>
<feature type="active site" description="Proton acceptor" evidence="8">
    <location>
        <position position="45"/>
    </location>
</feature>
<evidence type="ECO:0000256" key="10">
    <source>
        <dbReference type="RuleBase" id="RU000520"/>
    </source>
</evidence>
<feature type="binding site" evidence="8">
    <location>
        <position position="336"/>
    </location>
    <ligand>
        <name>GTP</name>
        <dbReference type="ChEBI" id="CHEBI:37565"/>
    </ligand>
</feature>
<feature type="binding site" description="in other chain" evidence="8">
    <location>
        <position position="270"/>
    </location>
    <ligand>
        <name>IMP</name>
        <dbReference type="ChEBI" id="CHEBI:58053"/>
        <note>ligand shared between dimeric partners</note>
    </ligand>
</feature>
<dbReference type="PROSITE" id="PS01266">
    <property type="entry name" value="ADENYLOSUCCIN_SYN_1"/>
    <property type="match status" value="1"/>
</dbReference>
<evidence type="ECO:0000256" key="11">
    <source>
        <dbReference type="SAM" id="MobiDB-lite"/>
    </source>
</evidence>
<reference evidence="12 13" key="1">
    <citation type="submission" date="2018-02" db="EMBL/GenBank/DDBJ databases">
        <title>Genomic Encyclopedia of Archaeal and Bacterial Type Strains, Phase II (KMG-II): from individual species to whole genera.</title>
        <authorList>
            <person name="Goeker M."/>
        </authorList>
    </citation>
    <scope>NUCLEOTIDE SEQUENCE [LARGE SCALE GENOMIC DNA]</scope>
    <source>
        <strain evidence="12 13">DSM 22857</strain>
    </source>
</reference>
<dbReference type="Gene3D" id="3.90.170.10">
    <property type="entry name" value="Adenylosuccinate Synthetase, subunit A, domain 3"/>
    <property type="match status" value="1"/>
</dbReference>
<comment type="catalytic activity">
    <reaction evidence="8 10">
        <text>IMP + L-aspartate + GTP = N(6)-(1,2-dicarboxyethyl)-AMP + GDP + phosphate + 2 H(+)</text>
        <dbReference type="Rhea" id="RHEA:15753"/>
        <dbReference type="ChEBI" id="CHEBI:15378"/>
        <dbReference type="ChEBI" id="CHEBI:29991"/>
        <dbReference type="ChEBI" id="CHEBI:37565"/>
        <dbReference type="ChEBI" id="CHEBI:43474"/>
        <dbReference type="ChEBI" id="CHEBI:57567"/>
        <dbReference type="ChEBI" id="CHEBI:58053"/>
        <dbReference type="ChEBI" id="CHEBI:58189"/>
        <dbReference type="EC" id="6.3.4.4"/>
    </reaction>
</comment>
<evidence type="ECO:0000256" key="7">
    <source>
        <dbReference type="ARBA" id="ARBA00023134"/>
    </source>
</evidence>
<dbReference type="NCBIfam" id="TIGR00184">
    <property type="entry name" value="purA"/>
    <property type="match status" value="1"/>
</dbReference>
<dbReference type="GO" id="GO:0044208">
    <property type="term" value="P:'de novo' AMP biosynthetic process"/>
    <property type="evidence" value="ECO:0007669"/>
    <property type="project" value="UniProtKB-UniRule"/>
</dbReference>
<dbReference type="EC" id="6.3.4.4" evidence="8 10"/>
<dbReference type="Pfam" id="PF00709">
    <property type="entry name" value="Adenylsucc_synt"/>
    <property type="match status" value="1"/>
</dbReference>
<dbReference type="NCBIfam" id="NF002223">
    <property type="entry name" value="PRK01117.1"/>
    <property type="match status" value="1"/>
</dbReference>
<keyword evidence="5 8" id="KW-0658">Purine biosynthesis</keyword>
<evidence type="ECO:0000256" key="6">
    <source>
        <dbReference type="ARBA" id="ARBA00022842"/>
    </source>
</evidence>
<evidence type="ECO:0000256" key="2">
    <source>
        <dbReference type="ARBA" id="ARBA00022598"/>
    </source>
</evidence>
<dbReference type="InterPro" id="IPR042109">
    <property type="entry name" value="Adenylosuccinate_synth_dom1"/>
</dbReference>
<feature type="binding site" evidence="8">
    <location>
        <begin position="444"/>
        <end position="446"/>
    </location>
    <ligand>
        <name>GTP</name>
        <dbReference type="ChEBI" id="CHEBI:37565"/>
    </ligand>
</feature>
<evidence type="ECO:0000313" key="12">
    <source>
        <dbReference type="EMBL" id="PPK97921.1"/>
    </source>
</evidence>
<keyword evidence="8" id="KW-0963">Cytoplasm</keyword>
<dbReference type="SMART" id="SM00788">
    <property type="entry name" value="Adenylsucc_synt"/>
    <property type="match status" value="1"/>
</dbReference>
<dbReference type="InterPro" id="IPR033128">
    <property type="entry name" value="Adenylosuccin_syn_Lys_AS"/>
</dbReference>
<dbReference type="Gene3D" id="3.40.440.10">
    <property type="entry name" value="Adenylosuccinate Synthetase, subunit A, domain 1"/>
    <property type="match status" value="1"/>
</dbReference>
<feature type="binding site" evidence="8">
    <location>
        <position position="45"/>
    </location>
    <ligand>
        <name>Mg(2+)</name>
        <dbReference type="ChEBI" id="CHEBI:18420"/>
    </ligand>
</feature>
<comment type="subcellular location">
    <subcellularLocation>
        <location evidence="8">Cytoplasm</location>
    </subcellularLocation>
</comment>
<feature type="binding site" description="in other chain" evidence="8">
    <location>
        <position position="334"/>
    </location>
    <ligand>
        <name>IMP</name>
        <dbReference type="ChEBI" id="CHEBI:58053"/>
        <note>ligand shared between dimeric partners</note>
    </ligand>
</feature>
<dbReference type="InterPro" id="IPR018220">
    <property type="entry name" value="Adenylosuccin_syn_GTP-bd"/>
</dbReference>
<keyword evidence="7 8" id="KW-0342">GTP-binding</keyword>
<feature type="binding site" evidence="8">
    <location>
        <position position="72"/>
    </location>
    <ligand>
        <name>Mg(2+)</name>
        <dbReference type="ChEBI" id="CHEBI:18420"/>
    </ligand>
</feature>
<organism evidence="12 13">
    <name type="scientific">Kineococcus xinjiangensis</name>
    <dbReference type="NCBI Taxonomy" id="512762"/>
    <lineage>
        <taxon>Bacteria</taxon>
        <taxon>Bacillati</taxon>
        <taxon>Actinomycetota</taxon>
        <taxon>Actinomycetes</taxon>
        <taxon>Kineosporiales</taxon>
        <taxon>Kineosporiaceae</taxon>
        <taxon>Kineococcus</taxon>
    </lineage>
</organism>
<feature type="binding site" description="in other chain" evidence="8">
    <location>
        <position position="160"/>
    </location>
    <ligand>
        <name>IMP</name>
        <dbReference type="ChEBI" id="CHEBI:58053"/>
        <note>ligand shared between dimeric partners</note>
    </ligand>
</feature>
<feature type="binding site" evidence="8">
    <location>
        <position position="174"/>
    </location>
    <ligand>
        <name>IMP</name>
        <dbReference type="ChEBI" id="CHEBI:58053"/>
        <note>ligand shared between dimeric partners</note>
    </ligand>
</feature>
<evidence type="ECO:0000256" key="3">
    <source>
        <dbReference type="ARBA" id="ARBA00022723"/>
    </source>
</evidence>
<sequence length="461" mass="50076">MPQEHGPAAGGWRPSRGDAQREQQPEREAGDLMPAIVLVGAQWGDEGKGKATDALGARADYVVKFNGGNNAGHTVVVGSEKYALHLLPSGILTPGVTPVIGNGVVVDLSVLFEELEGLTARGVDCSRLLVSANAHVIAPYHRTIDKVTERFLGKRRIGTTGRGIGPTYADKINRVGIRIQDLFDEGILRQKLEGALDQKNHLLVKVYNRRAITVDEVAEELLAYAERLRPMVRDTALELTSALDRGEMVLFEAGQATLLDIDHGTYPFVTSSSAVSAGACTGSGVPPNRIDRIIAVVKAYTTRVGEGPFPTELLDADGEKLRADGGEYGTTTGRPRRCGWYDAPIARYAARINGVTDFVLTKLDTLTGWERIPVCVAYDVDGVRHDEMPMTQTDFHHAKPVYEFLDGWTEDITGARSFDELPKAAQRYVERLEEISGARISAVGVGPDREQTVVRHDLLGG</sequence>
<feature type="compositionally biased region" description="Basic and acidic residues" evidence="11">
    <location>
        <begin position="15"/>
        <end position="30"/>
    </location>
</feature>
<evidence type="ECO:0000256" key="5">
    <source>
        <dbReference type="ARBA" id="ARBA00022755"/>
    </source>
</evidence>
<dbReference type="GO" id="GO:0005737">
    <property type="term" value="C:cytoplasm"/>
    <property type="evidence" value="ECO:0007669"/>
    <property type="project" value="UniProtKB-SubCell"/>
</dbReference>
<dbReference type="Gene3D" id="1.10.300.10">
    <property type="entry name" value="Adenylosuccinate Synthetase, subunit A, domain 2"/>
    <property type="match status" value="1"/>
</dbReference>
<feature type="active site" evidence="9">
    <location>
        <position position="171"/>
    </location>
</feature>
<evidence type="ECO:0000313" key="13">
    <source>
        <dbReference type="Proteomes" id="UP000239485"/>
    </source>
</evidence>
<evidence type="ECO:0000256" key="1">
    <source>
        <dbReference type="ARBA" id="ARBA00011738"/>
    </source>
</evidence>
<feature type="binding site" evidence="8">
    <location>
        <begin position="72"/>
        <end position="74"/>
    </location>
    <ligand>
        <name>GTP</name>
        <dbReference type="ChEBI" id="CHEBI:37565"/>
    </ligand>
</feature>
<protein>
    <recommendedName>
        <fullName evidence="8 10">Adenylosuccinate synthetase</fullName>
        <shortName evidence="8">AMPSase</shortName>
        <shortName evidence="8">AdSS</shortName>
        <ecNumber evidence="8 10">6.3.4.4</ecNumber>
    </recommendedName>
    <alternativeName>
        <fullName evidence="8">IMP--aspartate ligase</fullName>
    </alternativeName>
</protein>
<keyword evidence="13" id="KW-1185">Reference proteome</keyword>
<dbReference type="InterPro" id="IPR042111">
    <property type="entry name" value="Adenylosuccinate_synth_dom3"/>
</dbReference>
<keyword evidence="6 8" id="KW-0460">Magnesium</keyword>
<dbReference type="AlphaFoldDB" id="A0A2S6IUH9"/>
<feature type="binding site" evidence="8">
    <location>
        <begin position="362"/>
        <end position="364"/>
    </location>
    <ligand>
        <name>GTP</name>
        <dbReference type="ChEBI" id="CHEBI:37565"/>
    </ligand>
</feature>
<comment type="subunit">
    <text evidence="1 8">Homodimer.</text>
</comment>
<feature type="binding site" description="in other chain" evidence="8">
    <location>
        <begin position="70"/>
        <end position="73"/>
    </location>
    <ligand>
        <name>IMP</name>
        <dbReference type="ChEBI" id="CHEBI:58053"/>
        <note>ligand shared between dimeric partners</note>
    </ligand>
</feature>
<dbReference type="GO" id="GO:0004019">
    <property type="term" value="F:adenylosuccinate synthase activity"/>
    <property type="evidence" value="ECO:0007669"/>
    <property type="project" value="UniProtKB-UniRule"/>
</dbReference>
<feature type="region of interest" description="Disordered" evidence="11">
    <location>
        <begin position="1"/>
        <end position="31"/>
    </location>
</feature>
<name>A0A2S6IUH9_9ACTN</name>
<feature type="binding site" description="in other chain" evidence="8">
    <location>
        <position position="255"/>
    </location>
    <ligand>
        <name>IMP</name>
        <dbReference type="ChEBI" id="CHEBI:58053"/>
        <note>ligand shared between dimeric partners</note>
    </ligand>
</feature>
<dbReference type="HAMAP" id="MF_00011">
    <property type="entry name" value="Adenylosucc_synth"/>
    <property type="match status" value="1"/>
</dbReference>
<comment type="pathway">
    <text evidence="8 10">Purine metabolism; AMP biosynthesis via de novo pathway; AMP from IMP: step 1/2.</text>
</comment>
<feature type="binding site" evidence="8">
    <location>
        <begin position="44"/>
        <end position="50"/>
    </location>
    <ligand>
        <name>GTP</name>
        <dbReference type="ChEBI" id="CHEBI:37565"/>
    </ligand>
</feature>
<dbReference type="SUPFAM" id="SSF52540">
    <property type="entry name" value="P-loop containing nucleoside triphosphate hydrolases"/>
    <property type="match status" value="1"/>
</dbReference>